<feature type="transmembrane region" description="Helical" evidence="1">
    <location>
        <begin position="165"/>
        <end position="183"/>
    </location>
</feature>
<reference evidence="2 3" key="1">
    <citation type="submission" date="2019-08" db="EMBL/GenBank/DDBJ databases">
        <title>Deep-cultivation of Planctomycetes and their phenomic and genomic characterization uncovers novel biology.</title>
        <authorList>
            <person name="Wiegand S."/>
            <person name="Jogler M."/>
            <person name="Boedeker C."/>
            <person name="Pinto D."/>
            <person name="Vollmers J."/>
            <person name="Rivas-Marin E."/>
            <person name="Kohn T."/>
            <person name="Peeters S.H."/>
            <person name="Heuer A."/>
            <person name="Rast P."/>
            <person name="Oberbeckmann S."/>
            <person name="Bunk B."/>
            <person name="Jeske O."/>
            <person name="Meyerdierks A."/>
            <person name="Storesund J.E."/>
            <person name="Kallscheuer N."/>
            <person name="Luecker S."/>
            <person name="Lage O.M."/>
            <person name="Pohl T."/>
            <person name="Merkel B.J."/>
            <person name="Hornburger P."/>
            <person name="Mueller R.-W."/>
            <person name="Bruemmer F."/>
            <person name="Labrenz M."/>
            <person name="Spormann A.M."/>
            <person name="Op den Camp H."/>
            <person name="Overmann J."/>
            <person name="Amann R."/>
            <person name="Jetten M.S.M."/>
            <person name="Mascher T."/>
            <person name="Medema M.H."/>
            <person name="Devos D.P."/>
            <person name="Kaster A.-K."/>
            <person name="Ovreas L."/>
            <person name="Rohde M."/>
            <person name="Galperin M.Y."/>
            <person name="Jogler C."/>
        </authorList>
    </citation>
    <scope>NUCLEOTIDE SEQUENCE [LARGE SCALE GENOMIC DNA]</scope>
    <source>
        <strain evidence="2 3">FC18</strain>
    </source>
</reference>
<evidence type="ECO:0000313" key="3">
    <source>
        <dbReference type="Proteomes" id="UP000322214"/>
    </source>
</evidence>
<name>A0A5B9PBH4_9BACT</name>
<dbReference type="InterPro" id="IPR011990">
    <property type="entry name" value="TPR-like_helical_dom_sf"/>
</dbReference>
<dbReference type="SUPFAM" id="SSF48452">
    <property type="entry name" value="TPR-like"/>
    <property type="match status" value="1"/>
</dbReference>
<dbReference type="AlphaFoldDB" id="A0A5B9PBH4"/>
<proteinExistence type="predicted"/>
<sequence>MDAGNVSGGMFALSGSFDGKNLTLDEDIYPVQSILAVSTDENVLSLVIDHEDEYLNFAIAVKGSDAVAIKRAIDNSRSDLQAAEEHKLLVAQGQGESFRKQVCPHCQATISLSRFADTPQCYCDYCQTLFTIRDRSSHRELEAATLDQELEKKYRMCDECGMYSYPRQFTIFYFIFLVYFIHWTSSKTVRCPGCMRWEAWKMLVGNLFGLLGLPVAVVQLFRSYRGRIEKGPLKGLDDANILANRGKIDRALDRYDALMDNLPINAGIKYNIGSGLLTKGDVPHAEAMFLLSLEDCSNFAPSLSGLLFCYQSLGKDVERKQLEFQMGFDANADAHLAGLNEHLGDEQVFE</sequence>
<dbReference type="OrthoDB" id="213435at2"/>
<evidence type="ECO:0008006" key="4">
    <source>
        <dbReference type="Google" id="ProtNLM"/>
    </source>
</evidence>
<keyword evidence="1" id="KW-0472">Membrane</keyword>
<feature type="transmembrane region" description="Helical" evidence="1">
    <location>
        <begin position="203"/>
        <end position="221"/>
    </location>
</feature>
<keyword evidence="1" id="KW-1133">Transmembrane helix</keyword>
<evidence type="ECO:0000256" key="1">
    <source>
        <dbReference type="SAM" id="Phobius"/>
    </source>
</evidence>
<evidence type="ECO:0000313" key="2">
    <source>
        <dbReference type="EMBL" id="QEG20481.1"/>
    </source>
</evidence>
<keyword evidence="1" id="KW-0812">Transmembrane</keyword>
<dbReference type="Gene3D" id="1.25.40.10">
    <property type="entry name" value="Tetratricopeptide repeat domain"/>
    <property type="match status" value="1"/>
</dbReference>
<accession>A0A5B9PBH4</accession>
<dbReference type="KEGG" id="mff:MFFC18_03290"/>
<keyword evidence="3" id="KW-1185">Reference proteome</keyword>
<protein>
    <recommendedName>
        <fullName evidence="4">Tetratricopeptide repeat protein</fullName>
    </recommendedName>
</protein>
<dbReference type="Proteomes" id="UP000322214">
    <property type="component" value="Chromosome"/>
</dbReference>
<dbReference type="RefSeq" id="WP_148618586.1">
    <property type="nucleotide sequence ID" value="NZ_CP042912.1"/>
</dbReference>
<organism evidence="2 3">
    <name type="scientific">Mariniblastus fucicola</name>
    <dbReference type="NCBI Taxonomy" id="980251"/>
    <lineage>
        <taxon>Bacteria</taxon>
        <taxon>Pseudomonadati</taxon>
        <taxon>Planctomycetota</taxon>
        <taxon>Planctomycetia</taxon>
        <taxon>Pirellulales</taxon>
        <taxon>Pirellulaceae</taxon>
        <taxon>Mariniblastus</taxon>
    </lineage>
</organism>
<gene>
    <name evidence="2" type="ORF">MFFC18_03290</name>
</gene>
<dbReference type="EMBL" id="CP042912">
    <property type="protein sequence ID" value="QEG20481.1"/>
    <property type="molecule type" value="Genomic_DNA"/>
</dbReference>